<dbReference type="AlphaFoldDB" id="A0A9X3WNA7"/>
<dbReference type="RefSeq" id="WP_272434838.1">
    <property type="nucleotide sequence ID" value="NZ_JAMQKB010000001.1"/>
</dbReference>
<feature type="transmembrane region" description="Helical" evidence="1">
    <location>
        <begin position="187"/>
        <end position="206"/>
    </location>
</feature>
<keyword evidence="1" id="KW-0472">Membrane</keyword>
<comment type="caution">
    <text evidence="2">The sequence shown here is derived from an EMBL/GenBank/DDBJ whole genome shotgun (WGS) entry which is preliminary data.</text>
</comment>
<dbReference type="Proteomes" id="UP001145050">
    <property type="component" value="Unassembled WGS sequence"/>
</dbReference>
<sequence length="214" mass="23816">MSPVYYIILAFLLTKLPIVGTYFRLVNTIIHEVFHVFVSKITGGKAHNIALNTDTSGHAVTSTTSWLSRVLTAYAGYTGSSLTAFGFYYLLYNEKETTVAILILAVTVLATILWVRNLFGIIWSISFTTSLGYLVYKQMDVILVNISFFLSAVLLVESIRSAIHIMVISIKRPNEAGDAKLLQRCTLIPAVVWGVVFFVQSIYVGYKIAITFLI</sequence>
<gene>
    <name evidence="2" type="ORF">NC797_01475</name>
</gene>
<dbReference type="EMBL" id="JAMQKB010000001">
    <property type="protein sequence ID" value="MDC3423177.1"/>
    <property type="molecule type" value="Genomic_DNA"/>
</dbReference>
<proteinExistence type="predicted"/>
<reference evidence="2" key="1">
    <citation type="submission" date="2022-06" db="EMBL/GenBank/DDBJ databases">
        <title>Aquibacillus sp. a new bacterium isolated from soil saline samples.</title>
        <authorList>
            <person name="Galisteo C."/>
            <person name="De La Haba R."/>
            <person name="Sanchez-Porro C."/>
            <person name="Ventosa A."/>
        </authorList>
    </citation>
    <scope>NUCLEOTIDE SEQUENCE</scope>
    <source>
        <strain evidence="2">3ASR75-11</strain>
    </source>
</reference>
<keyword evidence="1" id="KW-0812">Transmembrane</keyword>
<feature type="transmembrane region" description="Helical" evidence="1">
    <location>
        <begin position="142"/>
        <end position="167"/>
    </location>
</feature>
<feature type="transmembrane region" description="Helical" evidence="1">
    <location>
        <begin position="6"/>
        <end position="25"/>
    </location>
</feature>
<dbReference type="PANTHER" id="PTHR33979:SF2">
    <property type="entry name" value="PEPTIDASE M50B-LIKE-DOMAIN-CONTAINING PROTEIN"/>
    <property type="match status" value="1"/>
</dbReference>
<protein>
    <submittedName>
        <fullName evidence="2">M50 family metallopeptidase</fullName>
    </submittedName>
</protein>
<keyword evidence="1" id="KW-1133">Transmembrane helix</keyword>
<organism evidence="2 3">
    <name type="scientific">Terrihalobacillus insolitus</name>
    <dbReference type="NCBI Taxonomy" id="2950438"/>
    <lineage>
        <taxon>Bacteria</taxon>
        <taxon>Bacillati</taxon>
        <taxon>Bacillota</taxon>
        <taxon>Bacilli</taxon>
        <taxon>Bacillales</taxon>
        <taxon>Bacillaceae</taxon>
        <taxon>Terrihalobacillus</taxon>
    </lineage>
</organism>
<dbReference type="Pfam" id="PF13398">
    <property type="entry name" value="Peptidase_M50B"/>
    <property type="match status" value="1"/>
</dbReference>
<dbReference type="PANTHER" id="PTHR33979">
    <property type="entry name" value="OS02G0221600 PROTEIN"/>
    <property type="match status" value="1"/>
</dbReference>
<evidence type="ECO:0000313" key="3">
    <source>
        <dbReference type="Proteomes" id="UP001145050"/>
    </source>
</evidence>
<evidence type="ECO:0000256" key="1">
    <source>
        <dbReference type="SAM" id="Phobius"/>
    </source>
</evidence>
<dbReference type="InterPro" id="IPR049500">
    <property type="entry name" value="Peptidase_M50B-like"/>
</dbReference>
<accession>A0A9X3WNA7</accession>
<evidence type="ECO:0000313" key="2">
    <source>
        <dbReference type="EMBL" id="MDC3423177.1"/>
    </source>
</evidence>
<name>A0A9X3WNA7_9BACI</name>
<feature type="transmembrane region" description="Helical" evidence="1">
    <location>
        <begin position="71"/>
        <end position="91"/>
    </location>
</feature>
<feature type="transmembrane region" description="Helical" evidence="1">
    <location>
        <begin position="97"/>
        <end position="115"/>
    </location>
</feature>
<keyword evidence="3" id="KW-1185">Reference proteome</keyword>